<dbReference type="EMBL" id="PGCP01000028">
    <property type="protein sequence ID" value="PJC92184.1"/>
    <property type="molecule type" value="Genomic_DNA"/>
</dbReference>
<dbReference type="CDD" id="cd01014">
    <property type="entry name" value="nicotinamidase_related"/>
    <property type="match status" value="1"/>
</dbReference>
<name>A0A2M8H6J1_9GAMM</name>
<reference evidence="3 4" key="1">
    <citation type="submission" date="2017-11" db="EMBL/GenBank/DDBJ databases">
        <title>Draft genome sequence of environmental isolate Aeromonas lusitania sp. nov. MDC 2473.</title>
        <authorList>
            <person name="Colston S.M."/>
            <person name="Navarro A."/>
            <person name="Martinez-Murcia A.J."/>
            <person name="Graf J."/>
        </authorList>
    </citation>
    <scope>NUCLEOTIDE SEQUENCE [LARGE SCALE GENOMIC DNA]</scope>
    <source>
        <strain evidence="3 4">MDC 2473</strain>
    </source>
</reference>
<dbReference type="Proteomes" id="UP000232060">
    <property type="component" value="Unassembled WGS sequence"/>
</dbReference>
<evidence type="ECO:0000313" key="4">
    <source>
        <dbReference type="Proteomes" id="UP000232060"/>
    </source>
</evidence>
<evidence type="ECO:0000256" key="1">
    <source>
        <dbReference type="ARBA" id="ARBA00022801"/>
    </source>
</evidence>
<dbReference type="PANTHER" id="PTHR43540:SF14">
    <property type="entry name" value="ISOCHORISMATASE"/>
    <property type="match status" value="1"/>
</dbReference>
<dbReference type="InterPro" id="IPR000868">
    <property type="entry name" value="Isochorismatase-like_dom"/>
</dbReference>
<protein>
    <submittedName>
        <fullName evidence="3">Cysteine hydrolase</fullName>
    </submittedName>
</protein>
<dbReference type="InterPro" id="IPR036380">
    <property type="entry name" value="Isochorismatase-like_sf"/>
</dbReference>
<dbReference type="InterPro" id="IPR050272">
    <property type="entry name" value="Isochorismatase-like_hydrls"/>
</dbReference>
<dbReference type="SUPFAM" id="SSF52499">
    <property type="entry name" value="Isochorismatase-like hydrolases"/>
    <property type="match status" value="1"/>
</dbReference>
<evidence type="ECO:0000313" key="3">
    <source>
        <dbReference type="EMBL" id="PJC92184.1"/>
    </source>
</evidence>
<dbReference type="AlphaFoldDB" id="A0A2M8H6J1"/>
<gene>
    <name evidence="3" type="ORF">CUC44_15885</name>
</gene>
<keyword evidence="4" id="KW-1185">Reference proteome</keyword>
<dbReference type="PANTHER" id="PTHR43540">
    <property type="entry name" value="PEROXYUREIDOACRYLATE/UREIDOACRYLATE AMIDOHYDROLASE-RELATED"/>
    <property type="match status" value="1"/>
</dbReference>
<keyword evidence="1 3" id="KW-0378">Hydrolase</keyword>
<proteinExistence type="predicted"/>
<comment type="caution">
    <text evidence="3">The sequence shown here is derived from an EMBL/GenBank/DDBJ whole genome shotgun (WGS) entry which is preliminary data.</text>
</comment>
<dbReference type="Pfam" id="PF00857">
    <property type="entry name" value="Isochorismatase"/>
    <property type="match status" value="1"/>
</dbReference>
<organism evidence="3 4">
    <name type="scientific">Aeromonas lusitana</name>
    <dbReference type="NCBI Taxonomy" id="931529"/>
    <lineage>
        <taxon>Bacteria</taxon>
        <taxon>Pseudomonadati</taxon>
        <taxon>Pseudomonadota</taxon>
        <taxon>Gammaproteobacteria</taxon>
        <taxon>Aeromonadales</taxon>
        <taxon>Aeromonadaceae</taxon>
        <taxon>Aeromonas</taxon>
    </lineage>
</organism>
<dbReference type="RefSeq" id="WP_100860854.1">
    <property type="nucleotide sequence ID" value="NZ_PGCP01000028.1"/>
</dbReference>
<dbReference type="GO" id="GO:0016787">
    <property type="term" value="F:hydrolase activity"/>
    <property type="evidence" value="ECO:0007669"/>
    <property type="project" value="UniProtKB-KW"/>
</dbReference>
<feature type="domain" description="Isochorismatase-like" evidence="2">
    <location>
        <begin position="7"/>
        <end position="145"/>
    </location>
</feature>
<evidence type="ECO:0000259" key="2">
    <source>
        <dbReference type="Pfam" id="PF00857"/>
    </source>
</evidence>
<dbReference type="Gene3D" id="3.40.50.850">
    <property type="entry name" value="Isochorismatase-like"/>
    <property type="match status" value="1"/>
</dbReference>
<sequence>MPSLPHAALLVIDIQTGLLHGPEVPHAGTETLLNINRLSQAARAAGVPVLAVRHTGPAGSPIAAGSPLWQLAPELVVDDADRVFDKQRPNAFHGTGLDGWLKEDKVQTLIVTGMKTQYCIDTTCRAAADLGYSVVLVSDAHTCMDTPQLAATQIIAHHNTTLAGPFVRLMSSDEVCDALTHTLQPS</sequence>
<dbReference type="OrthoDB" id="1157330at2"/>
<accession>A0A2M8H6J1</accession>